<dbReference type="Proteomes" id="UP000003490">
    <property type="component" value="Unassembled WGS sequence"/>
</dbReference>
<gene>
    <name evidence="1" type="ORF">CLOLEP_02360</name>
</gene>
<dbReference type="EMBL" id="ABCB02000019">
    <property type="protein sequence ID" value="EDO60763.1"/>
    <property type="molecule type" value="Genomic_DNA"/>
</dbReference>
<reference evidence="1 2" key="2">
    <citation type="submission" date="2007-08" db="EMBL/GenBank/DDBJ databases">
        <authorList>
            <person name="Fulton L."/>
            <person name="Clifton S."/>
            <person name="Fulton B."/>
            <person name="Xu J."/>
            <person name="Minx P."/>
            <person name="Pepin K.H."/>
            <person name="Johnson M."/>
            <person name="Thiruvilangam P."/>
            <person name="Bhonagiri V."/>
            <person name="Nash W.E."/>
            <person name="Wang C."/>
            <person name="Mardis E.R."/>
            <person name="Wilson R.K."/>
        </authorList>
    </citation>
    <scope>NUCLEOTIDE SEQUENCE [LARGE SCALE GENOMIC DNA]</scope>
    <source>
        <strain evidence="1 2">DSM 753</strain>
    </source>
</reference>
<proteinExistence type="predicted"/>
<accession>A7VUW3</accession>
<name>A7VUW3_9FIRM</name>
<dbReference type="HOGENOM" id="CLU_3198116_0_0_9"/>
<sequence>MSFSDRNIYQLPELLVKLENSLPKFNKRCNGKGEDRDLCIFAGTA</sequence>
<evidence type="ECO:0000313" key="1">
    <source>
        <dbReference type="EMBL" id="EDO60763.1"/>
    </source>
</evidence>
<comment type="caution">
    <text evidence="1">The sequence shown here is derived from an EMBL/GenBank/DDBJ whole genome shotgun (WGS) entry which is preliminary data.</text>
</comment>
<evidence type="ECO:0000313" key="2">
    <source>
        <dbReference type="Proteomes" id="UP000003490"/>
    </source>
</evidence>
<reference evidence="1 2" key="1">
    <citation type="submission" date="2007-08" db="EMBL/GenBank/DDBJ databases">
        <title>Draft genome sequence of Clostridium leptum (DSM 753).</title>
        <authorList>
            <person name="Sudarsanam P."/>
            <person name="Ley R."/>
            <person name="Guruge J."/>
            <person name="Turnbaugh P.J."/>
            <person name="Mahowald M."/>
            <person name="Liep D."/>
            <person name="Gordon J."/>
        </authorList>
    </citation>
    <scope>NUCLEOTIDE SEQUENCE [LARGE SCALE GENOMIC DNA]</scope>
    <source>
        <strain evidence="1 2">DSM 753</strain>
    </source>
</reference>
<protein>
    <submittedName>
        <fullName evidence="1">Uncharacterized protein</fullName>
    </submittedName>
</protein>
<dbReference type="AlphaFoldDB" id="A7VUW3"/>
<organism evidence="1 2">
    <name type="scientific">[Clostridium] leptum DSM 753</name>
    <dbReference type="NCBI Taxonomy" id="428125"/>
    <lineage>
        <taxon>Bacteria</taxon>
        <taxon>Bacillati</taxon>
        <taxon>Bacillota</taxon>
        <taxon>Clostridia</taxon>
        <taxon>Eubacteriales</taxon>
        <taxon>Oscillospiraceae</taxon>
        <taxon>Oscillospiraceae incertae sedis</taxon>
    </lineage>
</organism>